<dbReference type="STRING" id="1748243.Tel_02045"/>
<evidence type="ECO:0000313" key="2">
    <source>
        <dbReference type="EMBL" id="ALP52016.1"/>
    </source>
</evidence>
<dbReference type="InterPro" id="IPR019734">
    <property type="entry name" value="TPR_rpt"/>
</dbReference>
<dbReference type="EMBL" id="CP013099">
    <property type="protein sequence ID" value="ALP52016.1"/>
    <property type="molecule type" value="Genomic_DNA"/>
</dbReference>
<keyword evidence="3" id="KW-1185">Reference proteome</keyword>
<organism evidence="2 3">
    <name type="scientific">Candidatus Tenderia electrophaga</name>
    <dbReference type="NCBI Taxonomy" id="1748243"/>
    <lineage>
        <taxon>Bacteria</taxon>
        <taxon>Pseudomonadati</taxon>
        <taxon>Pseudomonadota</taxon>
        <taxon>Gammaproteobacteria</taxon>
        <taxon>Candidatus Tenderiales</taxon>
        <taxon>Candidatus Tenderiaceae</taxon>
        <taxon>Candidatus Tenderia</taxon>
    </lineage>
</organism>
<dbReference type="PROSITE" id="PS50005">
    <property type="entry name" value="TPR"/>
    <property type="match status" value="1"/>
</dbReference>
<dbReference type="Gene3D" id="1.25.40.10">
    <property type="entry name" value="Tetratricopeptide repeat domain"/>
    <property type="match status" value="1"/>
</dbReference>
<dbReference type="SUPFAM" id="SSF48452">
    <property type="entry name" value="TPR-like"/>
    <property type="match status" value="1"/>
</dbReference>
<dbReference type="KEGG" id="tee:Tel_02045"/>
<protein>
    <submittedName>
        <fullName evidence="2">Uncharacterized protein</fullName>
    </submittedName>
</protein>
<dbReference type="Proteomes" id="UP000055136">
    <property type="component" value="Chromosome"/>
</dbReference>
<sequence>MIGHAYAADSLAALVAQGQYQVAYEQALERQLELAGEPQFDFLFGLAALESGHPQQAVFALERTLAAVPQDHRARLELARAYFALGNFEQARSLFNTVLASDPPAQVKENIQRFLEQLAERRKLRDHQLNVSTELKLGYDSNISSGTTQQAVATVIFPALQLSETSRELGDEFAEVNAGISYLKLLRKDMGYFVSASLNERQNSHYNLFNTRLMGLSGGFVYQAKGHSLRLPLQYQYLQYHDANGDHSRTSAGLGVEWSLGDRSTRYVLFSQWAQQRYSAGQESRDVDLALAGVAVSTDIAMLKTGLSASAYYADESPQTTGSEYFGRAYGGVRLVATWRPHSAHNFELALSAQQVEHDAVQPLFGKLREDDYRQAALAWHWRFDPRWRFSMGLSHTRNDSNLPIYTYQRAQQYLSLRFDY</sequence>
<dbReference type="InterPro" id="IPR011990">
    <property type="entry name" value="TPR-like_helical_dom_sf"/>
</dbReference>
<gene>
    <name evidence="2" type="ORF">Tel_02045</name>
</gene>
<dbReference type="SUPFAM" id="SSF56935">
    <property type="entry name" value="Porins"/>
    <property type="match status" value="1"/>
</dbReference>
<dbReference type="AlphaFoldDB" id="A0A0S2TA57"/>
<keyword evidence="1" id="KW-0802">TPR repeat</keyword>
<accession>A0A0S2TA57</accession>
<name>A0A0S2TA57_9GAMM</name>
<dbReference type="Pfam" id="PF14559">
    <property type="entry name" value="TPR_19"/>
    <property type="match status" value="1"/>
</dbReference>
<evidence type="ECO:0000313" key="3">
    <source>
        <dbReference type="Proteomes" id="UP000055136"/>
    </source>
</evidence>
<proteinExistence type="predicted"/>
<feature type="repeat" description="TPR" evidence="1">
    <location>
        <begin position="72"/>
        <end position="105"/>
    </location>
</feature>
<reference evidence="2" key="1">
    <citation type="submission" date="2015-10" db="EMBL/GenBank/DDBJ databases">
        <title>Description of Candidatus Tenderia electrophaga gen. nov, sp. nov., an Uncultivated Electroautotroph from a Biocathode Enrichment.</title>
        <authorList>
            <person name="Eddie B.J."/>
            <person name="Malanoski A.P."/>
            <person name="Wang Z."/>
            <person name="Hall R.J."/>
            <person name="Oh S.D."/>
            <person name="Heiner C."/>
            <person name="Lin B."/>
            <person name="Strycharz-Glaven S.M."/>
        </authorList>
    </citation>
    <scope>NUCLEOTIDE SEQUENCE [LARGE SCALE GENOMIC DNA]</scope>
    <source>
        <strain evidence="2">NRL1</strain>
    </source>
</reference>
<evidence type="ECO:0000256" key="1">
    <source>
        <dbReference type="PROSITE-ProRule" id="PRU00339"/>
    </source>
</evidence>